<proteinExistence type="predicted"/>
<accession>A0ABT8WD54</accession>
<protein>
    <submittedName>
        <fullName evidence="2">DUF4082 domain-containing protein</fullName>
    </submittedName>
</protein>
<keyword evidence="3" id="KW-1185">Reference proteome</keyword>
<evidence type="ECO:0000313" key="2">
    <source>
        <dbReference type="EMBL" id="MDO5971087.1"/>
    </source>
</evidence>
<evidence type="ECO:0000259" key="1">
    <source>
        <dbReference type="Pfam" id="PF13313"/>
    </source>
</evidence>
<dbReference type="EMBL" id="JAUOEK010000142">
    <property type="protein sequence ID" value="MDO5971087.1"/>
    <property type="molecule type" value="Genomic_DNA"/>
</dbReference>
<evidence type="ECO:0000313" key="3">
    <source>
        <dbReference type="Proteomes" id="UP001176883"/>
    </source>
</evidence>
<feature type="domain" description="DUF4082" evidence="1">
    <location>
        <begin position="56"/>
        <end position="178"/>
    </location>
</feature>
<dbReference type="InterPro" id="IPR025141">
    <property type="entry name" value="DUF4082"/>
</dbReference>
<comment type="caution">
    <text evidence="2">The sequence shown here is derived from an EMBL/GenBank/DDBJ whole genome shotgun (WGS) entry which is preliminary data.</text>
</comment>
<sequence>MKTQKIILGLLILGLNFVSCSKNDDDDVQIVENTPEYPMKSLIEDGVIELKNTTLNSPNTFELGYKFKSFKNGQITALGIRVPDNDIYRVTLWNVDTEEILKTINITSSSGLLSFEDIEPVNIESGTLYFISINTNDYYIFNDDGNVVFPVETDNILVTGYGSKLGQNQSLPTQFTNTAYLGMVDIKFTANN</sequence>
<organism evidence="2 3">
    <name type="scientific">Flavivirga aquimarina</name>
    <dbReference type="NCBI Taxonomy" id="2027862"/>
    <lineage>
        <taxon>Bacteria</taxon>
        <taxon>Pseudomonadati</taxon>
        <taxon>Bacteroidota</taxon>
        <taxon>Flavobacteriia</taxon>
        <taxon>Flavobacteriales</taxon>
        <taxon>Flavobacteriaceae</taxon>
        <taxon>Flavivirga</taxon>
    </lineage>
</organism>
<dbReference type="Pfam" id="PF13313">
    <property type="entry name" value="DUF4082"/>
    <property type="match status" value="1"/>
</dbReference>
<dbReference type="Proteomes" id="UP001176883">
    <property type="component" value="Unassembled WGS sequence"/>
</dbReference>
<name>A0ABT8WD54_9FLAO</name>
<dbReference type="RefSeq" id="WP_303278790.1">
    <property type="nucleotide sequence ID" value="NZ_JAUOEK010000142.1"/>
</dbReference>
<gene>
    <name evidence="2" type="ORF">Q4Q35_14865</name>
</gene>
<reference evidence="2" key="1">
    <citation type="submission" date="2023-07" db="EMBL/GenBank/DDBJ databases">
        <title>Two novel species in the genus Flavivirga.</title>
        <authorList>
            <person name="Kwon K."/>
        </authorList>
    </citation>
    <scope>NUCLEOTIDE SEQUENCE</scope>
    <source>
        <strain evidence="2">KCTC 52353</strain>
    </source>
</reference>